<evidence type="ECO:0000256" key="3">
    <source>
        <dbReference type="ARBA" id="ARBA00034290"/>
    </source>
</evidence>
<organism evidence="8 9">
    <name type="scientific">Paramixta manurensis</name>
    <dbReference type="NCBI Taxonomy" id="2740817"/>
    <lineage>
        <taxon>Bacteria</taxon>
        <taxon>Pseudomonadati</taxon>
        <taxon>Pseudomonadota</taxon>
        <taxon>Gammaproteobacteria</taxon>
        <taxon>Enterobacterales</taxon>
        <taxon>Erwiniaceae</taxon>
        <taxon>Paramixta</taxon>
    </lineage>
</organism>
<keyword evidence="2" id="KW-0973">c-di-GMP</keyword>
<evidence type="ECO:0000259" key="5">
    <source>
        <dbReference type="PROSITE" id="PS50883"/>
    </source>
</evidence>
<evidence type="ECO:0000256" key="1">
    <source>
        <dbReference type="ARBA" id="ARBA00012282"/>
    </source>
</evidence>
<dbReference type="Gene3D" id="3.20.20.450">
    <property type="entry name" value="EAL domain"/>
    <property type="match status" value="1"/>
</dbReference>
<dbReference type="GO" id="GO:0007165">
    <property type="term" value="P:signal transduction"/>
    <property type="evidence" value="ECO:0007669"/>
    <property type="project" value="InterPro"/>
</dbReference>
<dbReference type="InterPro" id="IPR001633">
    <property type="entry name" value="EAL_dom"/>
</dbReference>
<evidence type="ECO:0000259" key="6">
    <source>
        <dbReference type="PROSITE" id="PS50885"/>
    </source>
</evidence>
<dbReference type="Pfam" id="PF11845">
    <property type="entry name" value="Tll0287-like"/>
    <property type="match status" value="1"/>
</dbReference>
<dbReference type="PANTHER" id="PTHR44757:SF2">
    <property type="entry name" value="BIOFILM ARCHITECTURE MAINTENANCE PROTEIN MBAA"/>
    <property type="match status" value="1"/>
</dbReference>
<dbReference type="Pfam" id="PF00563">
    <property type="entry name" value="EAL"/>
    <property type="match status" value="1"/>
</dbReference>
<dbReference type="AlphaFoldDB" id="A0A6M8UBR8"/>
<dbReference type="EC" id="3.1.4.52" evidence="1"/>
<dbReference type="Gene3D" id="6.10.340.10">
    <property type="match status" value="1"/>
</dbReference>
<gene>
    <name evidence="8" type="ORF">PMPD1_2204</name>
</gene>
<dbReference type="GO" id="GO:0016020">
    <property type="term" value="C:membrane"/>
    <property type="evidence" value="ECO:0007669"/>
    <property type="project" value="InterPro"/>
</dbReference>
<dbReference type="PROSITE" id="PS50887">
    <property type="entry name" value="GGDEF"/>
    <property type="match status" value="1"/>
</dbReference>
<evidence type="ECO:0000256" key="4">
    <source>
        <dbReference type="SAM" id="Phobius"/>
    </source>
</evidence>
<dbReference type="CDD" id="cd01948">
    <property type="entry name" value="EAL"/>
    <property type="match status" value="1"/>
</dbReference>
<dbReference type="SMART" id="SM00304">
    <property type="entry name" value="HAMP"/>
    <property type="match status" value="1"/>
</dbReference>
<dbReference type="EMBL" id="CP054212">
    <property type="protein sequence ID" value="QKJ87149.1"/>
    <property type="molecule type" value="Genomic_DNA"/>
</dbReference>
<dbReference type="SMART" id="SM00267">
    <property type="entry name" value="GGDEF"/>
    <property type="match status" value="1"/>
</dbReference>
<feature type="domain" description="HAMP" evidence="6">
    <location>
        <begin position="250"/>
        <end position="303"/>
    </location>
</feature>
<dbReference type="Pfam" id="PF00990">
    <property type="entry name" value="GGDEF"/>
    <property type="match status" value="1"/>
</dbReference>
<dbReference type="SUPFAM" id="SSF55073">
    <property type="entry name" value="Nucleotide cyclase"/>
    <property type="match status" value="1"/>
</dbReference>
<keyword evidence="4" id="KW-0472">Membrane</keyword>
<feature type="domain" description="GGDEF" evidence="7">
    <location>
        <begin position="338"/>
        <end position="471"/>
    </location>
</feature>
<keyword evidence="4" id="KW-0812">Transmembrane</keyword>
<dbReference type="Gene3D" id="3.30.70.270">
    <property type="match status" value="1"/>
</dbReference>
<dbReference type="InterPro" id="IPR052155">
    <property type="entry name" value="Biofilm_reg_signaling"/>
</dbReference>
<protein>
    <recommendedName>
        <fullName evidence="1">cyclic-guanylate-specific phosphodiesterase</fullName>
        <ecNumber evidence="1">3.1.4.52</ecNumber>
    </recommendedName>
</protein>
<dbReference type="InterPro" id="IPR003660">
    <property type="entry name" value="HAMP_dom"/>
</dbReference>
<accession>A0A6M8UBR8</accession>
<evidence type="ECO:0000256" key="2">
    <source>
        <dbReference type="ARBA" id="ARBA00022636"/>
    </source>
</evidence>
<keyword evidence="9" id="KW-1185">Reference proteome</keyword>
<dbReference type="PROSITE" id="PS50885">
    <property type="entry name" value="HAMP"/>
    <property type="match status" value="1"/>
</dbReference>
<dbReference type="FunFam" id="3.20.20.450:FF:000001">
    <property type="entry name" value="Cyclic di-GMP phosphodiesterase yahA"/>
    <property type="match status" value="1"/>
</dbReference>
<dbReference type="CDD" id="cd01949">
    <property type="entry name" value="GGDEF"/>
    <property type="match status" value="1"/>
</dbReference>
<dbReference type="SMART" id="SM00052">
    <property type="entry name" value="EAL"/>
    <property type="match status" value="1"/>
</dbReference>
<dbReference type="GO" id="GO:0071111">
    <property type="term" value="F:cyclic-guanylate-specific phosphodiesterase activity"/>
    <property type="evidence" value="ECO:0007669"/>
    <property type="project" value="UniProtKB-EC"/>
</dbReference>
<feature type="domain" description="EAL" evidence="5">
    <location>
        <begin position="480"/>
        <end position="730"/>
    </location>
</feature>
<dbReference type="InterPro" id="IPR000160">
    <property type="entry name" value="GGDEF_dom"/>
</dbReference>
<evidence type="ECO:0000259" key="7">
    <source>
        <dbReference type="PROSITE" id="PS50887"/>
    </source>
</evidence>
<dbReference type="InterPro" id="IPR029787">
    <property type="entry name" value="Nucleotide_cyclase"/>
</dbReference>
<dbReference type="InterPro" id="IPR035919">
    <property type="entry name" value="EAL_sf"/>
</dbReference>
<evidence type="ECO:0000313" key="8">
    <source>
        <dbReference type="EMBL" id="QKJ87149.1"/>
    </source>
</evidence>
<dbReference type="Pfam" id="PF00672">
    <property type="entry name" value="HAMP"/>
    <property type="match status" value="1"/>
</dbReference>
<feature type="transmembrane region" description="Helical" evidence="4">
    <location>
        <begin position="27"/>
        <end position="50"/>
    </location>
</feature>
<dbReference type="SUPFAM" id="SSF158472">
    <property type="entry name" value="HAMP domain-like"/>
    <property type="match status" value="1"/>
</dbReference>
<comment type="catalytic activity">
    <reaction evidence="3">
        <text>3',3'-c-di-GMP + H2O = 5'-phosphoguanylyl(3'-&gt;5')guanosine + H(+)</text>
        <dbReference type="Rhea" id="RHEA:24902"/>
        <dbReference type="ChEBI" id="CHEBI:15377"/>
        <dbReference type="ChEBI" id="CHEBI:15378"/>
        <dbReference type="ChEBI" id="CHEBI:58754"/>
        <dbReference type="ChEBI" id="CHEBI:58805"/>
        <dbReference type="EC" id="3.1.4.52"/>
    </reaction>
</comment>
<evidence type="ECO:0000313" key="9">
    <source>
        <dbReference type="Proteomes" id="UP000505325"/>
    </source>
</evidence>
<proteinExistence type="predicted"/>
<dbReference type="PANTHER" id="PTHR44757">
    <property type="entry name" value="DIGUANYLATE CYCLASE DGCP"/>
    <property type="match status" value="1"/>
</dbReference>
<dbReference type="InterPro" id="IPR021796">
    <property type="entry name" value="Tll0287-like_dom"/>
</dbReference>
<sequence>MTSRPAGEALPLAPVTDEYRLTAKRSLLWRLIVPAFVAVGLLVCATAFFVPRAVVSDAIDHAVDKSVLTANEMKTLRAFYSDNVAARALKDNIPVSANYHQQPGAIPVPTTFILDVTKAISNENQQVALVSPYPWPMRHTRRLDNYQQQAWDYLTQHPNGRFIQRQKVDGREWLHVAIADRMEQSCVDCHNHSPQSPKRDWKLGDVRGIIEVSTPLTAIHTSAVLLSSKLTAGTVAAGLLLLVLLLLLGANLARPLQTLILTMNRIGKGTKSVAIPHLQRSDELGALARALALLQQQISERAQAEARISHLAHHDVLTGLLNRHTFEQLLNKHLQASPPSALLLINLDRFKTVNDTLGHPIGDALLIAVADRLQKLTQSGDLLGRLGADEFALLLPVDDGSDAATPFAAQIIKSLAQPWLIDGHSLDMEASIGIALAPGDGDSAEMLIKNADMALYRAKNEGKGLYRFFETAADTRMQARRALEIDLRGALSRQEFEVYYQPLMKLDTQRLCGCEALIRWRHPERGMISPAEFIPLAEEIGVITAIGRWVLETACQEARNWPVAMSVSVNLSPHQFHSETLVDDVQHALKISGLAGHRLDLEITEGAMMNDTNANLDTLHRLRALGIRISMDDFGTGYSSLSYLQKFPFDKIKIDQSFIRDMDHTRESMAIIRAIAGLGASLGMIITAEGIETAGQLRKVQAEGCDEIQGYYLSRPLPADKLGELLALFVAGRHPLQQGSVS</sequence>
<keyword evidence="4" id="KW-1133">Transmembrane helix</keyword>
<reference evidence="8 9" key="1">
    <citation type="submission" date="2020-06" db="EMBL/GenBank/DDBJ databases">
        <title>Genome sequence of Paramixta manurensis strain PD-1.</title>
        <authorList>
            <person name="Lee C.W."/>
            <person name="Kim J."/>
        </authorList>
    </citation>
    <scope>NUCLEOTIDE SEQUENCE [LARGE SCALE GENOMIC DNA]</scope>
    <source>
        <strain evidence="8 9">PD-1</strain>
    </source>
</reference>
<dbReference type="InterPro" id="IPR043128">
    <property type="entry name" value="Rev_trsase/Diguanyl_cyclase"/>
</dbReference>
<dbReference type="SUPFAM" id="SSF141868">
    <property type="entry name" value="EAL domain-like"/>
    <property type="match status" value="1"/>
</dbReference>
<dbReference type="PROSITE" id="PS50883">
    <property type="entry name" value="EAL"/>
    <property type="match status" value="1"/>
</dbReference>
<dbReference type="NCBIfam" id="TIGR00254">
    <property type="entry name" value="GGDEF"/>
    <property type="match status" value="1"/>
</dbReference>
<dbReference type="KEGG" id="pmak:PMPD1_2204"/>
<dbReference type="Proteomes" id="UP000505325">
    <property type="component" value="Chromosome"/>
</dbReference>
<dbReference type="RefSeq" id="WP_173634112.1">
    <property type="nucleotide sequence ID" value="NZ_CP054212.1"/>
</dbReference>
<name>A0A6M8UBR8_9GAMM</name>